<dbReference type="InterPro" id="IPR000242">
    <property type="entry name" value="PTP_cat"/>
</dbReference>
<dbReference type="InterPro" id="IPR003595">
    <property type="entry name" value="Tyr_Pase_cat"/>
</dbReference>
<evidence type="ECO:0000259" key="2">
    <source>
        <dbReference type="PROSITE" id="PS50055"/>
    </source>
</evidence>
<dbReference type="InterPro" id="IPR000387">
    <property type="entry name" value="Tyr_Pase_dom"/>
</dbReference>
<dbReference type="Gene3D" id="3.90.190.10">
    <property type="entry name" value="Protein tyrosine phosphatase superfamily"/>
    <property type="match status" value="1"/>
</dbReference>
<dbReference type="WBParaSite" id="Csp11.Scaffold629.g11823.t1">
    <property type="protein sequence ID" value="Csp11.Scaffold629.g11823.t1"/>
    <property type="gene ID" value="Csp11.Scaffold629.g11823"/>
</dbReference>
<evidence type="ECO:0000313" key="4">
    <source>
        <dbReference type="Proteomes" id="UP000095282"/>
    </source>
</evidence>
<feature type="compositionally biased region" description="Basic and acidic residues" evidence="1">
    <location>
        <begin position="49"/>
        <end position="90"/>
    </location>
</feature>
<dbReference type="InterPro" id="IPR029021">
    <property type="entry name" value="Prot-tyrosine_phosphatase-like"/>
</dbReference>
<dbReference type="CDD" id="cd00047">
    <property type="entry name" value="PTPc"/>
    <property type="match status" value="1"/>
</dbReference>
<dbReference type="PANTHER" id="PTHR46163">
    <property type="entry name" value="TYROSINE-PROTEIN PHOSPHATASE-RELATED"/>
    <property type="match status" value="1"/>
</dbReference>
<reference evidence="5" key="1">
    <citation type="submission" date="2016-11" db="UniProtKB">
        <authorList>
            <consortium name="WormBaseParasite"/>
        </authorList>
    </citation>
    <scope>IDENTIFICATION</scope>
</reference>
<feature type="compositionally biased region" description="Basic and acidic residues" evidence="1">
    <location>
        <begin position="98"/>
        <end position="107"/>
    </location>
</feature>
<feature type="domain" description="Tyrosine-protein phosphatase" evidence="2">
    <location>
        <begin position="129"/>
        <end position="390"/>
    </location>
</feature>
<dbReference type="PROSITE" id="PS50056">
    <property type="entry name" value="TYR_PHOSPHATASE_2"/>
    <property type="match status" value="1"/>
</dbReference>
<feature type="region of interest" description="Disordered" evidence="1">
    <location>
        <begin position="47"/>
        <end position="109"/>
    </location>
</feature>
<dbReference type="AlphaFoldDB" id="A0A1I7TU72"/>
<dbReference type="PROSITE" id="PS50055">
    <property type="entry name" value="TYR_PHOSPHATASE_PTP"/>
    <property type="match status" value="1"/>
</dbReference>
<dbReference type="SMART" id="SM00404">
    <property type="entry name" value="PTPc_motif"/>
    <property type="match status" value="1"/>
</dbReference>
<dbReference type="GO" id="GO:0004725">
    <property type="term" value="F:protein tyrosine phosphatase activity"/>
    <property type="evidence" value="ECO:0007669"/>
    <property type="project" value="InterPro"/>
</dbReference>
<proteinExistence type="predicted"/>
<organism evidence="4 5">
    <name type="scientific">Caenorhabditis tropicalis</name>
    <dbReference type="NCBI Taxonomy" id="1561998"/>
    <lineage>
        <taxon>Eukaryota</taxon>
        <taxon>Metazoa</taxon>
        <taxon>Ecdysozoa</taxon>
        <taxon>Nematoda</taxon>
        <taxon>Chromadorea</taxon>
        <taxon>Rhabditida</taxon>
        <taxon>Rhabditina</taxon>
        <taxon>Rhabditomorpha</taxon>
        <taxon>Rhabditoidea</taxon>
        <taxon>Rhabditidae</taxon>
        <taxon>Peloderinae</taxon>
        <taxon>Caenorhabditis</taxon>
    </lineage>
</organism>
<dbReference type="PANTHER" id="PTHR46163:SF27">
    <property type="entry name" value="PROTEIN-TYROSINE PHOSPHATASE"/>
    <property type="match status" value="1"/>
</dbReference>
<dbReference type="Pfam" id="PF00102">
    <property type="entry name" value="Y_phosphatase"/>
    <property type="match status" value="1"/>
</dbReference>
<evidence type="ECO:0000313" key="5">
    <source>
        <dbReference type="WBParaSite" id="Csp11.Scaffold629.g11823.t1"/>
    </source>
</evidence>
<dbReference type="InterPro" id="IPR052782">
    <property type="entry name" value="Oocyte-zygote_transition_reg"/>
</dbReference>
<evidence type="ECO:0000259" key="3">
    <source>
        <dbReference type="PROSITE" id="PS50056"/>
    </source>
</evidence>
<keyword evidence="4" id="KW-1185">Reference proteome</keyword>
<dbReference type="PROSITE" id="PS00383">
    <property type="entry name" value="TYR_PHOSPHATASE_1"/>
    <property type="match status" value="1"/>
</dbReference>
<dbReference type="eggNOG" id="KOG0789">
    <property type="taxonomic scope" value="Eukaryota"/>
</dbReference>
<dbReference type="PRINTS" id="PR00700">
    <property type="entry name" value="PRTYPHPHTASE"/>
</dbReference>
<protein>
    <submittedName>
        <fullName evidence="5">Protein-tyrosine phosphatase</fullName>
    </submittedName>
</protein>
<dbReference type="SMART" id="SM00194">
    <property type="entry name" value="PTPc"/>
    <property type="match status" value="1"/>
</dbReference>
<feature type="domain" description="Tyrosine specific protein phosphatases" evidence="3">
    <location>
        <begin position="325"/>
        <end position="381"/>
    </location>
</feature>
<evidence type="ECO:0000256" key="1">
    <source>
        <dbReference type="SAM" id="MobiDB-lite"/>
    </source>
</evidence>
<dbReference type="InterPro" id="IPR016130">
    <property type="entry name" value="Tyr_Pase_AS"/>
</dbReference>
<accession>A0A1I7TU72</accession>
<dbReference type="SUPFAM" id="SSF52799">
    <property type="entry name" value="(Phosphotyrosine protein) phosphatases II"/>
    <property type="match status" value="1"/>
</dbReference>
<name>A0A1I7TU72_9PELO</name>
<dbReference type="Proteomes" id="UP000095282">
    <property type="component" value="Unplaced"/>
</dbReference>
<sequence>MYHLQRVKKEKNFEKQSVLFFLFTDLDEGFLFLFKMNIIGRIRNRTQRKSQDPLKEPVRENKENKEVKEKEKAKGPPREEKDKTKSEKETQPQSSRPGPDDPTSKDRLIKRKQIVKFVKNTVEKGPAGIRNEFSTMKRFNDFEKMKAFKNAQDKNKNRYKDVGCLDNNRVKLGSPWPHDYIHGNFVATPSNPKRFICTQAPMEKTCADFWFMCLQEKVESIFMLCNLVEKGAKKCFEYYPSKEKTMEFEEKGLKITVKFESSAVLKWEKPSESKVMETVLNVEGPGGLTLRTTHYHWIDWPDRGVPVADLALCELLAKSRVSKNPIVVHCSAGIGRTGSVVMIEYMIDTLLIGGIIEDSDKILLRIREQRNNSIQTDLQYLFVHQVMMNFLLDKKLFDNDVKMAHLDFTTKYLKAVS</sequence>
<dbReference type="STRING" id="1561998.A0A1I7TU72"/>